<dbReference type="InterPro" id="IPR011519">
    <property type="entry name" value="UnbV_ASPIC"/>
</dbReference>
<reference evidence="4 5" key="1">
    <citation type="submission" date="2019-08" db="EMBL/GenBank/DDBJ databases">
        <title>Genome of Phaeodactylibacter luteus.</title>
        <authorList>
            <person name="Bowman J.P."/>
        </authorList>
    </citation>
    <scope>NUCLEOTIDE SEQUENCE [LARGE SCALE GENOMIC DNA]</scope>
    <source>
        <strain evidence="4 5">KCTC 42180</strain>
    </source>
</reference>
<dbReference type="PROSITE" id="PS51257">
    <property type="entry name" value="PROKAR_LIPOPROTEIN"/>
    <property type="match status" value="1"/>
</dbReference>
<keyword evidence="5" id="KW-1185">Reference proteome</keyword>
<dbReference type="InterPro" id="IPR028994">
    <property type="entry name" value="Integrin_alpha_N"/>
</dbReference>
<dbReference type="SUPFAM" id="SSF69318">
    <property type="entry name" value="Integrin alpha N-terminal domain"/>
    <property type="match status" value="3"/>
</dbReference>
<accession>A0A5C6RI22</accession>
<keyword evidence="1 2" id="KW-0732">Signal</keyword>
<evidence type="ECO:0000256" key="2">
    <source>
        <dbReference type="SAM" id="SignalP"/>
    </source>
</evidence>
<gene>
    <name evidence="4" type="ORF">FRY97_15970</name>
</gene>
<evidence type="ECO:0000256" key="1">
    <source>
        <dbReference type="ARBA" id="ARBA00022729"/>
    </source>
</evidence>
<dbReference type="Pfam" id="PF07593">
    <property type="entry name" value="UnbV_ASPIC"/>
    <property type="match status" value="1"/>
</dbReference>
<organism evidence="4 5">
    <name type="scientific">Phaeodactylibacter luteus</name>
    <dbReference type="NCBI Taxonomy" id="1564516"/>
    <lineage>
        <taxon>Bacteria</taxon>
        <taxon>Pseudomonadati</taxon>
        <taxon>Bacteroidota</taxon>
        <taxon>Saprospiria</taxon>
        <taxon>Saprospirales</taxon>
        <taxon>Haliscomenobacteraceae</taxon>
        <taxon>Phaeodactylibacter</taxon>
    </lineage>
</organism>
<dbReference type="RefSeq" id="WP_147168564.1">
    <property type="nucleotide sequence ID" value="NZ_VOOR01000038.1"/>
</dbReference>
<dbReference type="InterPro" id="IPR013517">
    <property type="entry name" value="FG-GAP"/>
</dbReference>
<evidence type="ECO:0000313" key="4">
    <source>
        <dbReference type="EMBL" id="TXB62056.1"/>
    </source>
</evidence>
<dbReference type="PANTHER" id="PTHR16026">
    <property type="entry name" value="CARTILAGE ACIDIC PROTEIN 1"/>
    <property type="match status" value="1"/>
</dbReference>
<feature type="chain" id="PRO_5023099355" evidence="2">
    <location>
        <begin position="21"/>
        <end position="1103"/>
    </location>
</feature>
<dbReference type="Proteomes" id="UP000321580">
    <property type="component" value="Unassembled WGS sequence"/>
</dbReference>
<feature type="signal peptide" evidence="2">
    <location>
        <begin position="1"/>
        <end position="20"/>
    </location>
</feature>
<evidence type="ECO:0000313" key="5">
    <source>
        <dbReference type="Proteomes" id="UP000321580"/>
    </source>
</evidence>
<dbReference type="OrthoDB" id="974255at2"/>
<dbReference type="AlphaFoldDB" id="A0A5C6RI22"/>
<protein>
    <submittedName>
        <fullName evidence="4">RNA-binding protein</fullName>
    </submittedName>
</protein>
<evidence type="ECO:0000259" key="3">
    <source>
        <dbReference type="Pfam" id="PF07593"/>
    </source>
</evidence>
<sequence>MKRIKPFIAALSLVFSGCGAPPPQSSSDGFAKLTADQTGISFSNDLSETEELNVLAYEYFYNGGGVAVGDLNGDGRPDLYFTANMGPNRLYLNQGGMKFEEATQAAGLAGKKEGWSTGVSLADLNADGRLDLYLCYSGDKPEQLRRNELYINQGNDDSGRPMFREQAADFGLDFPGYTNHALFFDYDRDGDLDCYLLNHSIEDFQSFDASFVKKQADPFAGDKLLRNDNGQFTDVTAEAGIKSTPLGFGLGIAASDVNGDGWPDLYVSNDYIEEDYLYINQQDGTFKDMLKEQLGHISHFSMGSDIADINNDALPDILSLDMLPEDNRRQKLLYGPDTYEKYQSMLRNGFYHQIMRNMLHLNNGDGTYSEIGQLAGISNTDWSWAPLWIDVDNDGWKDLFVSNGYLRDYTNRDFVAYYADQRIKESRGLKSDALMDIIAKMESTQTPNYLFHNQGGLAFSDQSSGWGFGEPLLSNGAAAADLDGDGDLDLILNNVNTAACIYENRLKSRSQNHLQILLEGQAGNRYAIGARVTVEAGGKTQLQEFYPNRGFQSSMHLPLHFGLGEARAASRIRVQWPNGKETVLKDMPAGQLITLSMAEASPAAPPAPNTLPHFSETTPPLAYRHQENADIDFKVQSLLPWGVSYSGPCAAQADVNGDGREDLFIGGAKKQPGAIFLQQPDGTYALSPQPAITADLIMEDTGAAFFDADGDGDADLYVGSGGYHYLPQDLALQDRLYLNDGKGRFEKAATALPLMRNSTGAVAVADYDGDGDIDVFSGGRLIPGQYPLAPRSYLLLNDGQGQFRDATEELAPGLYSPGMATSAQWLDLNGDGATDLLIAGEWMPLKAFINQGGKLSLSPDILGPGTEGWWWALEKADLDGDGDEDLIAGNLGTNTQLKVGPDTPARVYVGDFDENGAVDPLIEHYIQGKPYPFNSRDNLFGQLPGMKKKFRDYASYSNATISDILSPQQLESAQLLESRMGHTVVLINGGQGQWDIRPLPAEAQISPVFAICPTDIDGDGDADLILGGNLSDTRASMGPWDGNYGQVFLNDGKGGFRYLPQRESGFSIIGDIREIVPLGNGRLLFLPNNRAARAYAPASPNLQ</sequence>
<dbReference type="Gene3D" id="2.130.10.130">
    <property type="entry name" value="Integrin alpha, N-terminal"/>
    <property type="match status" value="4"/>
</dbReference>
<dbReference type="Pfam" id="PF13517">
    <property type="entry name" value="FG-GAP_3"/>
    <property type="match status" value="7"/>
</dbReference>
<dbReference type="EMBL" id="VOOR01000038">
    <property type="protein sequence ID" value="TXB62056.1"/>
    <property type="molecule type" value="Genomic_DNA"/>
</dbReference>
<feature type="domain" description="ASPIC/UnbV" evidence="3">
    <location>
        <begin position="527"/>
        <end position="594"/>
    </location>
</feature>
<proteinExistence type="predicted"/>
<dbReference type="InterPro" id="IPR027039">
    <property type="entry name" value="Crtac1"/>
</dbReference>
<name>A0A5C6RI22_9BACT</name>
<comment type="caution">
    <text evidence="4">The sequence shown here is derived from an EMBL/GenBank/DDBJ whole genome shotgun (WGS) entry which is preliminary data.</text>
</comment>
<dbReference type="PANTHER" id="PTHR16026:SF0">
    <property type="entry name" value="CARTILAGE ACIDIC PROTEIN 1"/>
    <property type="match status" value="1"/>
</dbReference>